<organism evidence="2 3">
    <name type="scientific">Microbulbifer thermotolerans</name>
    <dbReference type="NCBI Taxonomy" id="252514"/>
    <lineage>
        <taxon>Bacteria</taxon>
        <taxon>Pseudomonadati</taxon>
        <taxon>Pseudomonadota</taxon>
        <taxon>Gammaproteobacteria</taxon>
        <taxon>Cellvibrionales</taxon>
        <taxon>Microbulbiferaceae</taxon>
        <taxon>Microbulbifer</taxon>
    </lineage>
</organism>
<evidence type="ECO:0000256" key="1">
    <source>
        <dbReference type="SAM" id="MobiDB-lite"/>
    </source>
</evidence>
<keyword evidence="3" id="KW-1185">Reference proteome</keyword>
<proteinExistence type="predicted"/>
<dbReference type="KEGG" id="mthd:A3224_16150"/>
<dbReference type="STRING" id="252514.A3224_16150"/>
<dbReference type="Pfam" id="PF14335">
    <property type="entry name" value="DUF4391"/>
    <property type="match status" value="1"/>
</dbReference>
<dbReference type="EMBL" id="CP014864">
    <property type="protein sequence ID" value="AMX03914.1"/>
    <property type="molecule type" value="Genomic_DNA"/>
</dbReference>
<name>A0A143HQA7_MICTH</name>
<protein>
    <submittedName>
        <fullName evidence="2">Methyl-accepting chemotaxis protein</fullName>
    </submittedName>
</protein>
<feature type="region of interest" description="Disordered" evidence="1">
    <location>
        <begin position="168"/>
        <end position="192"/>
    </location>
</feature>
<accession>A0A143HQA7</accession>
<gene>
    <name evidence="2" type="ORF">A3224_16150</name>
</gene>
<dbReference type="InterPro" id="IPR025503">
    <property type="entry name" value="DUF4391"/>
</dbReference>
<dbReference type="GeneID" id="76609562"/>
<reference evidence="3" key="1">
    <citation type="submission" date="2016-03" db="EMBL/GenBank/DDBJ databases">
        <authorList>
            <person name="Lee Y.-S."/>
            <person name="Choi Y.-L."/>
        </authorList>
    </citation>
    <scope>NUCLEOTIDE SEQUENCE [LARGE SCALE GENOMIC DNA]</scope>
    <source>
        <strain evidence="3">DAU221</strain>
    </source>
</reference>
<evidence type="ECO:0000313" key="2">
    <source>
        <dbReference type="EMBL" id="AMX03914.1"/>
    </source>
</evidence>
<dbReference type="RefSeq" id="WP_067157030.1">
    <property type="nucleotide sequence ID" value="NZ_CP014864.1"/>
</dbReference>
<dbReference type="OrthoDB" id="9805811at2"/>
<evidence type="ECO:0000313" key="3">
    <source>
        <dbReference type="Proteomes" id="UP000076077"/>
    </source>
</evidence>
<dbReference type="AlphaFoldDB" id="A0A143HQA7"/>
<dbReference type="Proteomes" id="UP000076077">
    <property type="component" value="Chromosome"/>
</dbReference>
<sequence length="264" mass="29642">MSSPGILLFDYPRQAYFGRVVPKRKIYEHAAASTALKKLFVHQVDQIIWAFKLSPETLNISATKTVSEIQIFRIALKGPQLDQRVLQAIDRAIPFPILFELSYRGQTKLVAAYKRPHETDSTRWVLSLYFETDWQPEDAPRQPLPVALNLSVLYEQLLIPLVKAESAATGDQDAGPQSATTAAPHAKDATGRYAVNRPAPTLTLEQQIALAEAIAAKQKEIDRIHARLKREKQFNKRVAINTELREAKQQLARLQAGQPATSNR</sequence>